<proteinExistence type="predicted"/>
<dbReference type="RefSeq" id="WP_061531939.1">
    <property type="nucleotide sequence ID" value="NZ_CP013233.1"/>
</dbReference>
<keyword evidence="2" id="KW-1185">Reference proteome</keyword>
<name>A0A127PK21_9BURK</name>
<evidence type="ECO:0000313" key="1">
    <source>
        <dbReference type="EMBL" id="AMP08029.1"/>
    </source>
</evidence>
<evidence type="ECO:0000313" key="2">
    <source>
        <dbReference type="Proteomes" id="UP000071778"/>
    </source>
</evidence>
<dbReference type="InterPro" id="IPR050678">
    <property type="entry name" value="DNA_Partitioning_ATPase"/>
</dbReference>
<dbReference type="Proteomes" id="UP000071778">
    <property type="component" value="Chromosome"/>
</dbReference>
<reference evidence="1 2" key="1">
    <citation type="submission" date="2015-11" db="EMBL/GenBank/DDBJ databases">
        <title>Exploring the genomic traits of fungus-feeding bacterial genus Collimonas.</title>
        <authorList>
            <person name="Song C."/>
            <person name="Schmidt R."/>
            <person name="de Jager V."/>
            <person name="Krzyzanowska D."/>
            <person name="Jongedijk E."/>
            <person name="Cankar K."/>
            <person name="Beekwilder J."/>
            <person name="van Veen A."/>
            <person name="de Boer W."/>
            <person name="van Veen J.A."/>
            <person name="Garbeva P."/>
        </authorList>
    </citation>
    <scope>NUCLEOTIDE SEQUENCE [LARGE SCALE GENOMIC DNA]</scope>
    <source>
        <strain evidence="1 2">Ter282</strain>
    </source>
</reference>
<dbReference type="AlphaFoldDB" id="A0A127PK21"/>
<dbReference type="InterPro" id="IPR027417">
    <property type="entry name" value="P-loop_NTPase"/>
</dbReference>
<dbReference type="OrthoDB" id="69313at2"/>
<accession>A0A127PK21</accession>
<protein>
    <submittedName>
        <fullName evidence="1">CobQ/CobB/MinD/ParA nucleotide binding domain protein</fullName>
    </submittedName>
</protein>
<dbReference type="PANTHER" id="PTHR13696:SF96">
    <property type="entry name" value="COBQ_COBB_MIND_PARA NUCLEOTIDE BINDING DOMAIN-CONTAINING PROTEIN"/>
    <property type="match status" value="1"/>
</dbReference>
<dbReference type="SUPFAM" id="SSF52540">
    <property type="entry name" value="P-loop containing nucleoside triphosphate hydrolases"/>
    <property type="match status" value="1"/>
</dbReference>
<gene>
    <name evidence="1" type="ORF">CAter282_0205</name>
</gene>
<dbReference type="EMBL" id="CP013235">
    <property type="protein sequence ID" value="AMP08029.1"/>
    <property type="molecule type" value="Genomic_DNA"/>
</dbReference>
<sequence>MIITVFSQDESSKRSILAANLAAHCALHYRKVLLIDATAPHHALGWSACRDAAGIKSKLVVRGAENLQSELENPASYSRSHYAEIVIDADGANTQDTDAALVATDVLLVPVHARQGEMHNLAALAERIDTLKLFNPTLRVLVAEVQPISAFGDTQNSQSNPARQVANSILTAVLANTVILEWIDDRSTFQQGRSAMDCSPRNQRAVAEIQNLYQEIAKTRTQRLDPVANSRAILQALQRRTEEKELCHISPDIASNQASAM</sequence>
<organism evidence="1 2">
    <name type="scientific">Collimonas arenae</name>
    <dbReference type="NCBI Taxonomy" id="279058"/>
    <lineage>
        <taxon>Bacteria</taxon>
        <taxon>Pseudomonadati</taxon>
        <taxon>Pseudomonadota</taxon>
        <taxon>Betaproteobacteria</taxon>
        <taxon>Burkholderiales</taxon>
        <taxon>Oxalobacteraceae</taxon>
        <taxon>Collimonas</taxon>
    </lineage>
</organism>
<dbReference type="PATRIC" id="fig|279058.17.peg.226"/>
<dbReference type="Gene3D" id="3.40.50.300">
    <property type="entry name" value="P-loop containing nucleotide triphosphate hydrolases"/>
    <property type="match status" value="1"/>
</dbReference>
<dbReference type="PANTHER" id="PTHR13696">
    <property type="entry name" value="P-LOOP CONTAINING NUCLEOSIDE TRIPHOSPHATE HYDROLASE"/>
    <property type="match status" value="1"/>
</dbReference>